<dbReference type="InterPro" id="IPR002575">
    <property type="entry name" value="Aminoglycoside_PTrfase"/>
</dbReference>
<keyword evidence="5" id="KW-1185">Reference proteome</keyword>
<gene>
    <name evidence="2" type="ORF">Alo02nite_00700</name>
    <name evidence="3" type="ORF">BJ964_003081</name>
</gene>
<dbReference type="EMBL" id="BOMP01000003">
    <property type="protein sequence ID" value="GIE37172.1"/>
    <property type="molecule type" value="Genomic_DNA"/>
</dbReference>
<evidence type="ECO:0000313" key="2">
    <source>
        <dbReference type="EMBL" id="GIE37172.1"/>
    </source>
</evidence>
<dbReference type="PROSITE" id="PS00109">
    <property type="entry name" value="PROTEIN_KINASE_TYR"/>
    <property type="match status" value="1"/>
</dbReference>
<comment type="caution">
    <text evidence="3">The sequence shown here is derived from an EMBL/GenBank/DDBJ whole genome shotgun (WGS) entry which is preliminary data.</text>
</comment>
<dbReference type="AlphaFoldDB" id="A0A7W7MGG4"/>
<reference evidence="2 5" key="2">
    <citation type="submission" date="2021-01" db="EMBL/GenBank/DDBJ databases">
        <title>Whole genome shotgun sequence of Actinoplanes lobatus NBRC 12513.</title>
        <authorList>
            <person name="Komaki H."/>
            <person name="Tamura T."/>
        </authorList>
    </citation>
    <scope>NUCLEOTIDE SEQUENCE [LARGE SCALE GENOMIC DNA]</scope>
    <source>
        <strain evidence="2 5">NBRC 12513</strain>
    </source>
</reference>
<dbReference type="InterPro" id="IPR008266">
    <property type="entry name" value="Tyr_kinase_AS"/>
</dbReference>
<keyword evidence="3" id="KW-0808">Transferase</keyword>
<feature type="domain" description="Aminoglycoside phosphotransferase" evidence="1">
    <location>
        <begin position="51"/>
        <end position="259"/>
    </location>
</feature>
<dbReference type="Proteomes" id="UP000631312">
    <property type="component" value="Unassembled WGS sequence"/>
</dbReference>
<accession>A0A7W7MGG4</accession>
<keyword evidence="3" id="KW-0418">Kinase</keyword>
<dbReference type="Gene3D" id="3.90.1200.10">
    <property type="match status" value="1"/>
</dbReference>
<reference evidence="3 4" key="1">
    <citation type="submission" date="2020-08" db="EMBL/GenBank/DDBJ databases">
        <title>Sequencing the genomes of 1000 actinobacteria strains.</title>
        <authorList>
            <person name="Klenk H.-P."/>
        </authorList>
    </citation>
    <scope>NUCLEOTIDE SEQUENCE [LARGE SCALE GENOMIC DNA]</scope>
    <source>
        <strain evidence="3 4">DSM 43150</strain>
    </source>
</reference>
<evidence type="ECO:0000259" key="1">
    <source>
        <dbReference type="Pfam" id="PF01636"/>
    </source>
</evidence>
<organism evidence="3 4">
    <name type="scientific">Actinoplanes lobatus</name>
    <dbReference type="NCBI Taxonomy" id="113568"/>
    <lineage>
        <taxon>Bacteria</taxon>
        <taxon>Bacillati</taxon>
        <taxon>Actinomycetota</taxon>
        <taxon>Actinomycetes</taxon>
        <taxon>Micromonosporales</taxon>
        <taxon>Micromonosporaceae</taxon>
        <taxon>Actinoplanes</taxon>
    </lineage>
</organism>
<evidence type="ECO:0000313" key="3">
    <source>
        <dbReference type="EMBL" id="MBB4748920.1"/>
    </source>
</evidence>
<proteinExistence type="predicted"/>
<evidence type="ECO:0000313" key="5">
    <source>
        <dbReference type="Proteomes" id="UP000631312"/>
    </source>
</evidence>
<dbReference type="GO" id="GO:0004672">
    <property type="term" value="F:protein kinase activity"/>
    <property type="evidence" value="ECO:0007669"/>
    <property type="project" value="InterPro"/>
</dbReference>
<evidence type="ECO:0000313" key="4">
    <source>
        <dbReference type="Proteomes" id="UP000590511"/>
    </source>
</evidence>
<dbReference type="Proteomes" id="UP000590511">
    <property type="component" value="Unassembled WGS sequence"/>
</dbReference>
<dbReference type="Pfam" id="PF01636">
    <property type="entry name" value="APH"/>
    <property type="match status" value="1"/>
</dbReference>
<dbReference type="SUPFAM" id="SSF56112">
    <property type="entry name" value="Protein kinase-like (PK-like)"/>
    <property type="match status" value="1"/>
</dbReference>
<dbReference type="InterPro" id="IPR011009">
    <property type="entry name" value="Kinase-like_dom_sf"/>
</dbReference>
<dbReference type="EMBL" id="JACHNC010000001">
    <property type="protein sequence ID" value="MBB4748920.1"/>
    <property type="molecule type" value="Genomic_DNA"/>
</dbReference>
<protein>
    <submittedName>
        <fullName evidence="3">Aminoglycoside phosphotransferase (APT) family kinase protein</fullName>
    </submittedName>
</protein>
<sequence>MTTAAAGGTRIGWADLPGPVQHAVEEIIGGGPVVAAASQPGGFSPGTADRVRTASGARAFVKAVTPALNQESADLARRELRITAALPEHAPVPRMLGGFDDGAWVVLVLEDVAGAHPRVPWVAEEIDAAAAALRDLAAALTPAPVPGLPTAAGRLGADFASWDLIAAAPPDDLDPWAARRLGALRAAATHGIAALSSGQTMVHTDLRADNILVRADGRLVFIDWPWGCVGPSWLDSVLLAINVIVHAGDPGPLLAGVDHDAVVGVVAGAAAYFQHRSRLAPPPGLPTVRAFQRFQGDALLPWLRDALGG</sequence>
<dbReference type="RefSeq" id="WP_188121327.1">
    <property type="nucleotide sequence ID" value="NZ_BOMP01000003.1"/>
</dbReference>
<name>A0A7W7MGG4_9ACTN</name>